<dbReference type="SUPFAM" id="SSF55729">
    <property type="entry name" value="Acyl-CoA N-acyltransferases (Nat)"/>
    <property type="match status" value="1"/>
</dbReference>
<protein>
    <recommendedName>
        <fullName evidence="1">N-acetyltransferase domain-containing protein</fullName>
    </recommendedName>
</protein>
<proteinExistence type="predicted"/>
<reference evidence="2 3" key="1">
    <citation type="submission" date="2016-10" db="EMBL/GenBank/DDBJ databases">
        <authorList>
            <person name="de Groot N.N."/>
        </authorList>
    </citation>
    <scope>NUCLEOTIDE SEQUENCE [LARGE SCALE GENOMIC DNA]</scope>
    <source>
        <strain evidence="2 3">DSM 20117</strain>
    </source>
</reference>
<evidence type="ECO:0000313" key="3">
    <source>
        <dbReference type="Proteomes" id="UP000181917"/>
    </source>
</evidence>
<dbReference type="RefSeq" id="WP_074701799.1">
    <property type="nucleotide sequence ID" value="NZ_CP018863.1"/>
</dbReference>
<dbReference type="Gene3D" id="3.40.630.30">
    <property type="match status" value="1"/>
</dbReference>
<dbReference type="STRING" id="37928.SAMN04489742_3638"/>
<dbReference type="AlphaFoldDB" id="A0A1H1FTV8"/>
<name>A0A1H1FTV8_9MICC</name>
<keyword evidence="3" id="KW-1185">Reference proteome</keyword>
<organism evidence="2 3">
    <name type="scientific">Crystallibacter crystallopoietes</name>
    <dbReference type="NCBI Taxonomy" id="37928"/>
    <lineage>
        <taxon>Bacteria</taxon>
        <taxon>Bacillati</taxon>
        <taxon>Actinomycetota</taxon>
        <taxon>Actinomycetes</taxon>
        <taxon>Micrococcales</taxon>
        <taxon>Micrococcaceae</taxon>
        <taxon>Crystallibacter</taxon>
    </lineage>
</organism>
<dbReference type="InterPro" id="IPR016181">
    <property type="entry name" value="Acyl_CoA_acyltransferase"/>
</dbReference>
<dbReference type="OrthoDB" id="4948820at2"/>
<gene>
    <name evidence="2" type="ORF">SAMN04489742_3638</name>
</gene>
<dbReference type="EMBL" id="FNKH01000002">
    <property type="protein sequence ID" value="SDR04129.1"/>
    <property type="molecule type" value="Genomic_DNA"/>
</dbReference>
<accession>A0A1H1FTV8</accession>
<dbReference type="PROSITE" id="PS51729">
    <property type="entry name" value="GNAT_YJDJ"/>
    <property type="match status" value="1"/>
</dbReference>
<dbReference type="KEGG" id="acry:AC20117_21180"/>
<evidence type="ECO:0000313" key="2">
    <source>
        <dbReference type="EMBL" id="SDR04129.1"/>
    </source>
</evidence>
<dbReference type="Pfam" id="PF14542">
    <property type="entry name" value="Acetyltransf_CG"/>
    <property type="match status" value="1"/>
</dbReference>
<sequence>MTPLKEAGDGCGQLPGTKVKPVVRQNQAAEQFEIYLGGHLAGFLRYRLVNGEMRLIETTISREHRIDNLVPCLISHALRVAGLKGLTVLPLSPAVCGFISMHPQYMHLVPVGNHRDTLLQYRPRRHPQG</sequence>
<dbReference type="Proteomes" id="UP000181917">
    <property type="component" value="Unassembled WGS sequence"/>
</dbReference>
<dbReference type="InterPro" id="IPR031165">
    <property type="entry name" value="GNAT_YJDJ"/>
</dbReference>
<feature type="domain" description="N-acetyltransferase" evidence="1">
    <location>
        <begin position="24"/>
        <end position="110"/>
    </location>
</feature>
<evidence type="ECO:0000259" key="1">
    <source>
        <dbReference type="PROSITE" id="PS51729"/>
    </source>
</evidence>